<dbReference type="Proteomes" id="UP000184035">
    <property type="component" value="Unassembled WGS sequence"/>
</dbReference>
<feature type="transmembrane region" description="Helical" evidence="1">
    <location>
        <begin position="136"/>
        <end position="159"/>
    </location>
</feature>
<dbReference type="PANTHER" id="PTHR40089:SF1">
    <property type="entry name" value="ETHANOLAMINE PERMEASE EUTH-RELATED"/>
    <property type="match status" value="1"/>
</dbReference>
<dbReference type="Pfam" id="PF04346">
    <property type="entry name" value="EutH"/>
    <property type="match status" value="1"/>
</dbReference>
<feature type="transmembrane region" description="Helical" evidence="1">
    <location>
        <begin position="302"/>
        <end position="323"/>
    </location>
</feature>
<dbReference type="PIRSF" id="PIRSF019466">
    <property type="entry name" value="EutH"/>
    <property type="match status" value="1"/>
</dbReference>
<dbReference type="EMBL" id="FQVM01000012">
    <property type="protein sequence ID" value="SHE80343.1"/>
    <property type="molecule type" value="Genomic_DNA"/>
</dbReference>
<dbReference type="PANTHER" id="PTHR40089">
    <property type="entry name" value="ETHANOLAMINE UTILIZATION PROTEIN EUTH"/>
    <property type="match status" value="1"/>
</dbReference>
<feature type="transmembrane region" description="Helical" evidence="1">
    <location>
        <begin position="76"/>
        <end position="93"/>
    </location>
</feature>
<keyword evidence="1" id="KW-0812">Transmembrane</keyword>
<dbReference type="NCBIfam" id="NF011667">
    <property type="entry name" value="PRK15086.1-3"/>
    <property type="match status" value="1"/>
</dbReference>
<organism evidence="2 3">
    <name type="scientific">Clostridium fallax</name>
    <dbReference type="NCBI Taxonomy" id="1533"/>
    <lineage>
        <taxon>Bacteria</taxon>
        <taxon>Bacillati</taxon>
        <taxon>Bacillota</taxon>
        <taxon>Clostridia</taxon>
        <taxon>Eubacteriales</taxon>
        <taxon>Clostridiaceae</taxon>
        <taxon>Clostridium</taxon>
    </lineage>
</organism>
<gene>
    <name evidence="2" type="ORF">SAMN05443638_11234</name>
</gene>
<keyword evidence="1" id="KW-1133">Transmembrane helix</keyword>
<reference evidence="2 3" key="1">
    <citation type="submission" date="2016-11" db="EMBL/GenBank/DDBJ databases">
        <authorList>
            <person name="Jaros S."/>
            <person name="Januszkiewicz K."/>
            <person name="Wedrychowicz H."/>
        </authorList>
    </citation>
    <scope>NUCLEOTIDE SEQUENCE [LARGE SCALE GENOMIC DNA]</scope>
    <source>
        <strain evidence="2 3">DSM 2631</strain>
    </source>
</reference>
<feature type="transmembrane region" description="Helical" evidence="1">
    <location>
        <begin position="5"/>
        <end position="22"/>
    </location>
</feature>
<accession>A0A1M4WH01</accession>
<dbReference type="OrthoDB" id="9778282at2"/>
<feature type="transmembrane region" description="Helical" evidence="1">
    <location>
        <begin position="42"/>
        <end position="64"/>
    </location>
</feature>
<feature type="transmembrane region" description="Helical" evidence="1">
    <location>
        <begin position="197"/>
        <end position="221"/>
    </location>
</feature>
<evidence type="ECO:0000256" key="1">
    <source>
        <dbReference type="SAM" id="Phobius"/>
    </source>
</evidence>
<proteinExistence type="predicted"/>
<protein>
    <submittedName>
        <fullName evidence="2">Ethanolamine transporter</fullName>
    </submittedName>
</protein>
<dbReference type="AlphaFoldDB" id="A0A1M4WH01"/>
<dbReference type="RefSeq" id="WP_072895709.1">
    <property type="nucleotide sequence ID" value="NZ_FQVM01000012.1"/>
</dbReference>
<feature type="transmembrane region" description="Helical" evidence="1">
    <location>
        <begin position="105"/>
        <end position="129"/>
    </location>
</feature>
<feature type="transmembrane region" description="Helical" evidence="1">
    <location>
        <begin position="165"/>
        <end position="185"/>
    </location>
</feature>
<dbReference type="STRING" id="1533.SAMN05443638_11234"/>
<dbReference type="GO" id="GO:0034228">
    <property type="term" value="F:ethanolamine transmembrane transporter activity"/>
    <property type="evidence" value="ECO:0007669"/>
    <property type="project" value="InterPro"/>
</dbReference>
<dbReference type="InterPro" id="IPR007441">
    <property type="entry name" value="EutH"/>
</dbReference>
<evidence type="ECO:0000313" key="3">
    <source>
        <dbReference type="Proteomes" id="UP000184035"/>
    </source>
</evidence>
<keyword evidence="1" id="KW-0472">Membrane</keyword>
<keyword evidence="3" id="KW-1185">Reference proteome</keyword>
<evidence type="ECO:0000313" key="2">
    <source>
        <dbReference type="EMBL" id="SHE80343.1"/>
    </source>
</evidence>
<feature type="transmembrane region" description="Helical" evidence="1">
    <location>
        <begin position="329"/>
        <end position="352"/>
    </location>
</feature>
<sequence>MDKIILGIIAFFFVIGAIDYIIGNKFNLGNKFEEGLKAMGPLAIAMVGIFSISPLLAKILSFVLTPIGIALNLDPSIFSSMILAIDMGAFQLSQSLALSPQMAKFTGVIIASTLGATISFSIPLAIGIIKKDDHNIFAKGIMCGIITIPIGALVAGILMDINLNTLMLNLIPIILISILLSIGIIKIPEKLILGFSIFGKLIVILSIIGLIIQGVSSIVGIESVNGLMPINESLAVVGRIALVMAGAYPMLEVLKKIFKKQFEKIGSVVGLDTCSIGALIGSLASNIIVFGEFSSMNEKGKLICTAFSVSGAFVLGGQMGFVSSQAKDILVIYIISKFISGITSIILANFLFETEKNKESLTSRIS</sequence>
<dbReference type="GO" id="GO:0005886">
    <property type="term" value="C:plasma membrane"/>
    <property type="evidence" value="ECO:0007669"/>
    <property type="project" value="TreeGrafter"/>
</dbReference>
<name>A0A1M4WH01_9CLOT</name>